<evidence type="ECO:0000313" key="4">
    <source>
        <dbReference type="Proteomes" id="UP000307362"/>
    </source>
</evidence>
<organism evidence="3 4">
    <name type="scientific">Pseudoalteromonas phenolica</name>
    <dbReference type="NCBI Taxonomy" id="161398"/>
    <lineage>
        <taxon>Bacteria</taxon>
        <taxon>Pseudomonadati</taxon>
        <taxon>Pseudomonadota</taxon>
        <taxon>Gammaproteobacteria</taxon>
        <taxon>Alteromonadales</taxon>
        <taxon>Pseudoalteromonadaceae</taxon>
        <taxon>Pseudoalteromonas</taxon>
    </lineage>
</organism>
<dbReference type="Pfam" id="PF12571">
    <property type="entry name" value="Phage_tail_fib"/>
    <property type="match status" value="1"/>
</dbReference>
<dbReference type="OrthoDB" id="8596123at2"/>
<evidence type="ECO:0000256" key="1">
    <source>
        <dbReference type="SAM" id="Coils"/>
    </source>
</evidence>
<accession>A0A5S3YYK9</accession>
<dbReference type="Proteomes" id="UP000307362">
    <property type="component" value="Unassembled WGS sequence"/>
</dbReference>
<dbReference type="AlphaFoldDB" id="A0A5S3YYK9"/>
<reference evidence="3 4" key="1">
    <citation type="submission" date="2017-12" db="EMBL/GenBank/DDBJ databases">
        <authorList>
            <person name="Paulsen S."/>
            <person name="Gram L.K."/>
        </authorList>
    </citation>
    <scope>NUCLEOTIDE SEQUENCE [LARGE SCALE GENOMIC DNA]</scope>
    <source>
        <strain evidence="3 4">S1189</strain>
    </source>
</reference>
<gene>
    <name evidence="3" type="ORF">CWB73_01000</name>
</gene>
<reference evidence="4" key="2">
    <citation type="submission" date="2019-06" db="EMBL/GenBank/DDBJ databases">
        <title>Co-occurence of chitin degradation, pigmentation and bioactivity in marine Pseudoalteromonas.</title>
        <authorList>
            <person name="Sonnenschein E.C."/>
            <person name="Bech P.K."/>
        </authorList>
    </citation>
    <scope>NUCLEOTIDE SEQUENCE [LARGE SCALE GENOMIC DNA]</scope>
    <source>
        <strain evidence="4">S1189</strain>
    </source>
</reference>
<dbReference type="EMBL" id="PNCM01000005">
    <property type="protein sequence ID" value="TMP83837.1"/>
    <property type="molecule type" value="Genomic_DNA"/>
</dbReference>
<evidence type="ECO:0000313" key="3">
    <source>
        <dbReference type="EMBL" id="TMP83837.1"/>
    </source>
</evidence>
<comment type="caution">
    <text evidence="3">The sequence shown here is derived from an EMBL/GenBank/DDBJ whole genome shotgun (WGS) entry which is preliminary data.</text>
</comment>
<feature type="coiled-coil region" evidence="1">
    <location>
        <begin position="172"/>
        <end position="206"/>
    </location>
</feature>
<dbReference type="InterPro" id="IPR022225">
    <property type="entry name" value="Phage_tail_fibre_N"/>
</dbReference>
<protein>
    <submittedName>
        <fullName evidence="3">Phage tail protein</fullName>
    </submittedName>
</protein>
<proteinExistence type="predicted"/>
<dbReference type="RefSeq" id="WP_138566122.1">
    <property type="nucleotide sequence ID" value="NZ_PNCM01000005.1"/>
</dbReference>
<name>A0A5S3YYK9_9GAMM</name>
<sequence>MIHPVITTAGLNAVFRAQQNSIKAKITKVGLGSGIHVVTENTTSLVDEKYRLDIDHSEYFADNKQLHLTVRDDSETLNGGFWVNEIGFYAEEEVNGVINHVLFAVYSSEQPIAYKSNDIDLLLAFDLVLTGVPSDSITVIDKGVDFNILIAPELAKMGAAQIGNMNRYLENKFEQIALKKQAEETKAQLEKELSFEKQLSNAKNRELLAANAAYHIANMARHVKNIVNL</sequence>
<feature type="domain" description="Phage tail fibre protein N-terminal" evidence="2">
    <location>
        <begin position="5"/>
        <end position="93"/>
    </location>
</feature>
<evidence type="ECO:0000259" key="2">
    <source>
        <dbReference type="Pfam" id="PF12571"/>
    </source>
</evidence>
<keyword evidence="1" id="KW-0175">Coiled coil</keyword>